<reference evidence="1" key="1">
    <citation type="submission" date="2021-01" db="EMBL/GenBank/DDBJ databases">
        <authorList>
            <consortium name="Genoscope - CEA"/>
            <person name="William W."/>
        </authorList>
    </citation>
    <scope>NUCLEOTIDE SEQUENCE</scope>
</reference>
<accession>A0A816Y3R9</accession>
<evidence type="ECO:0000313" key="1">
    <source>
        <dbReference type="EMBL" id="CAF2155841.1"/>
    </source>
</evidence>
<name>A0A816Y3R9_BRANA</name>
<gene>
    <name evidence="1" type="ORF">DARMORV10_A01P42290.1</name>
</gene>
<sequence length="42" mass="4734">MSRSLTHHFILLSTTCSLQLRLLSRKIITHGTSGKLPIEEVD</sequence>
<dbReference type="Proteomes" id="UP001295469">
    <property type="component" value="Chromosome A01"/>
</dbReference>
<proteinExistence type="predicted"/>
<dbReference type="AlphaFoldDB" id="A0A816Y3R9"/>
<protein>
    <submittedName>
        <fullName evidence="1">(rape) hypothetical protein</fullName>
    </submittedName>
</protein>
<dbReference type="EMBL" id="HG994355">
    <property type="protein sequence ID" value="CAF2155841.1"/>
    <property type="molecule type" value="Genomic_DNA"/>
</dbReference>
<organism evidence="1">
    <name type="scientific">Brassica napus</name>
    <name type="common">Rape</name>
    <dbReference type="NCBI Taxonomy" id="3708"/>
    <lineage>
        <taxon>Eukaryota</taxon>
        <taxon>Viridiplantae</taxon>
        <taxon>Streptophyta</taxon>
        <taxon>Embryophyta</taxon>
        <taxon>Tracheophyta</taxon>
        <taxon>Spermatophyta</taxon>
        <taxon>Magnoliopsida</taxon>
        <taxon>eudicotyledons</taxon>
        <taxon>Gunneridae</taxon>
        <taxon>Pentapetalae</taxon>
        <taxon>rosids</taxon>
        <taxon>malvids</taxon>
        <taxon>Brassicales</taxon>
        <taxon>Brassicaceae</taxon>
        <taxon>Brassiceae</taxon>
        <taxon>Brassica</taxon>
    </lineage>
</organism>